<evidence type="ECO:0000256" key="3">
    <source>
        <dbReference type="ARBA" id="ARBA00013633"/>
    </source>
</evidence>
<keyword evidence="7" id="KW-0456">Lyase</keyword>
<comment type="catalytic activity">
    <reaction evidence="10">
        <text>carboxynorspermidine + H(+) = norspermidine + CO2</text>
        <dbReference type="Rhea" id="RHEA:34099"/>
        <dbReference type="ChEBI" id="CHEBI:15378"/>
        <dbReference type="ChEBI" id="CHEBI:16526"/>
        <dbReference type="ChEBI" id="CHEBI:57920"/>
        <dbReference type="ChEBI" id="CHEBI:65070"/>
        <dbReference type="EC" id="4.1.1.96"/>
    </reaction>
</comment>
<gene>
    <name evidence="13" type="ORF">BCM31_06670</name>
</gene>
<reference evidence="13 14" key="1">
    <citation type="submission" date="2016-07" db="EMBL/GenBank/DDBJ databases">
        <title>Detection of Helicobacter winghamensis from caecal content of red fox (Vulpes vulpes).</title>
        <authorList>
            <person name="Zanoni R.G."/>
            <person name="Florio D."/>
            <person name="Caffara M."/>
            <person name="Renzi M."/>
            <person name="Parisi A."/>
            <person name="Pasquali F."/>
            <person name="Manfreda G."/>
        </authorList>
    </citation>
    <scope>NUCLEOTIDE SEQUENCE [LARGE SCALE GENOMIC DNA]</scope>
    <source>
        <strain evidence="13 14">295_13</strain>
    </source>
</reference>
<feature type="binding site" evidence="11">
    <location>
        <position position="293"/>
    </location>
    <ligand>
        <name>substrate</name>
    </ligand>
</feature>
<dbReference type="AlphaFoldDB" id="A0A2N3PK18"/>
<organism evidence="13 14">
    <name type="scientific">Helicobacter winghamensis</name>
    <dbReference type="NCBI Taxonomy" id="157268"/>
    <lineage>
        <taxon>Bacteria</taxon>
        <taxon>Pseudomonadati</taxon>
        <taxon>Campylobacterota</taxon>
        <taxon>Epsilonproteobacteria</taxon>
        <taxon>Campylobacterales</taxon>
        <taxon>Helicobacteraceae</taxon>
        <taxon>Helicobacter</taxon>
    </lineage>
</organism>
<dbReference type="Gene3D" id="3.20.20.10">
    <property type="entry name" value="Alanine racemase"/>
    <property type="match status" value="1"/>
</dbReference>
<dbReference type="PANTHER" id="PTHR43727">
    <property type="entry name" value="DIAMINOPIMELATE DECARBOXYLASE"/>
    <property type="match status" value="1"/>
</dbReference>
<evidence type="ECO:0000256" key="6">
    <source>
        <dbReference type="ARBA" id="ARBA00023066"/>
    </source>
</evidence>
<dbReference type="InterPro" id="IPR009006">
    <property type="entry name" value="Ala_racemase/Decarboxylase_C"/>
</dbReference>
<evidence type="ECO:0000256" key="7">
    <source>
        <dbReference type="ARBA" id="ARBA00023239"/>
    </source>
</evidence>
<dbReference type="SUPFAM" id="SSF50621">
    <property type="entry name" value="Alanine racemase C-terminal domain-like"/>
    <property type="match status" value="1"/>
</dbReference>
<dbReference type="GO" id="GO:0008295">
    <property type="term" value="P:spermidine biosynthetic process"/>
    <property type="evidence" value="ECO:0007669"/>
    <property type="project" value="UniProtKB-KW"/>
</dbReference>
<keyword evidence="5" id="KW-0663">Pyridoxal phosphate</keyword>
<dbReference type="GO" id="GO:0009089">
    <property type="term" value="P:lysine biosynthetic process via diaminopimelate"/>
    <property type="evidence" value="ECO:0007669"/>
    <property type="project" value="TreeGrafter"/>
</dbReference>
<comment type="cofactor">
    <cofactor evidence="1">
        <name>pyridoxal 5'-phosphate</name>
        <dbReference type="ChEBI" id="CHEBI:597326"/>
    </cofactor>
</comment>
<evidence type="ECO:0000256" key="10">
    <source>
        <dbReference type="ARBA" id="ARBA00047389"/>
    </source>
</evidence>
<dbReference type="InterPro" id="IPR022643">
    <property type="entry name" value="De-COase2_C"/>
</dbReference>
<keyword evidence="6" id="KW-0745">Spermidine biosynthesis</keyword>
<comment type="caution">
    <text evidence="13">The sequence shown here is derived from an EMBL/GenBank/DDBJ whole genome shotgun (WGS) entry which is preliminary data.</text>
</comment>
<evidence type="ECO:0000259" key="12">
    <source>
        <dbReference type="Pfam" id="PF00278"/>
    </source>
</evidence>
<accession>A0A2N3PK18</accession>
<evidence type="ECO:0000313" key="13">
    <source>
        <dbReference type="EMBL" id="PKT81499.1"/>
    </source>
</evidence>
<keyword evidence="4" id="KW-0210">Decarboxylase</keyword>
<evidence type="ECO:0000256" key="2">
    <source>
        <dbReference type="ARBA" id="ARBA00012259"/>
    </source>
</evidence>
<evidence type="ECO:0000256" key="5">
    <source>
        <dbReference type="ARBA" id="ARBA00022898"/>
    </source>
</evidence>
<evidence type="ECO:0000256" key="11">
    <source>
        <dbReference type="PIRSR" id="PIRSR038941-1"/>
    </source>
</evidence>
<evidence type="ECO:0000256" key="8">
    <source>
        <dbReference type="ARBA" id="ARBA00025802"/>
    </source>
</evidence>
<evidence type="ECO:0000256" key="4">
    <source>
        <dbReference type="ARBA" id="ARBA00022793"/>
    </source>
</evidence>
<dbReference type="CDD" id="cd06829">
    <property type="entry name" value="PLPDE_III_CANSDC"/>
    <property type="match status" value="1"/>
</dbReference>
<dbReference type="PANTHER" id="PTHR43727:SF1">
    <property type="entry name" value="CARBOXYNORSPERMIDINE_CARBOXYSPERMIDINE DECARBOXYLASE"/>
    <property type="match status" value="1"/>
</dbReference>
<keyword evidence="14" id="KW-1185">Reference proteome</keyword>
<sequence length="405" mass="46415">MRNYPQCFKDIPSPCYVLEEEKFEKNLQLLDSVQKRSGAKILLALKGYALWRSFDLAKQYLSGVTASGIYEARLGYEEFGKEVTVFSPSYKLEEMRELVQISNHIIFNSFIQWQTFKDLIDTQNSLRERKGLAKIEVGLRVNPKYSEVTPAIYNPCVEGSRLGITPKEFKKGIKKYGLDGISGLHFHTHCEQNSDALKRTLKHFEKHFGEIIPQMRWINFGGGHHITRKDYDVDLLVKIIKDFKKKYKTEVYLEPGEAVGWQCGFLLGSVIDIVKNGIDIAILDVSAAAHMPDCLEMPYRPNVRNSYLAKAHFKNEKLRLKGEKSYSYRFGGPTCLAGDVIGDYSFKAPLKIGDRIIFEDMVHYTIVKNNTFNGIPLPSIGVIRKNGSFELFKTYGYEDYKHRNS</sequence>
<proteinExistence type="inferred from homology"/>
<evidence type="ECO:0000256" key="9">
    <source>
        <dbReference type="ARBA" id="ARBA00047351"/>
    </source>
</evidence>
<feature type="domain" description="Orn/DAP/Arg decarboxylase 2 C-terminal" evidence="12">
    <location>
        <begin position="154"/>
        <end position="361"/>
    </location>
</feature>
<dbReference type="SUPFAM" id="SSF51419">
    <property type="entry name" value="PLP-binding barrel"/>
    <property type="match status" value="1"/>
</dbReference>
<dbReference type="PIRSF" id="PIRSF038941">
    <property type="entry name" value="NspC"/>
    <property type="match status" value="1"/>
</dbReference>
<comment type="similarity">
    <text evidence="8">Belongs to the Orn/Lys/Arg decarboxylase class-II family. NspC subfamily.</text>
</comment>
<dbReference type="Pfam" id="PF00278">
    <property type="entry name" value="Orn_DAP_Arg_deC"/>
    <property type="match status" value="1"/>
</dbReference>
<dbReference type="NCBIfam" id="TIGR01047">
    <property type="entry name" value="nspC"/>
    <property type="match status" value="1"/>
</dbReference>
<dbReference type="Proteomes" id="UP000233350">
    <property type="component" value="Unassembled WGS sequence"/>
</dbReference>
<dbReference type="GO" id="GO:0008836">
    <property type="term" value="F:diaminopimelate decarboxylase activity"/>
    <property type="evidence" value="ECO:0007669"/>
    <property type="project" value="TreeGrafter"/>
</dbReference>
<comment type="catalytic activity">
    <reaction evidence="9">
        <text>carboxyspermidine + H(+) = spermidine + CO2</text>
        <dbReference type="Rhea" id="RHEA:34095"/>
        <dbReference type="ChEBI" id="CHEBI:15378"/>
        <dbReference type="ChEBI" id="CHEBI:16526"/>
        <dbReference type="ChEBI" id="CHEBI:57834"/>
        <dbReference type="ChEBI" id="CHEBI:65072"/>
        <dbReference type="EC" id="4.1.1.96"/>
    </reaction>
</comment>
<evidence type="ECO:0000256" key="1">
    <source>
        <dbReference type="ARBA" id="ARBA00001933"/>
    </source>
</evidence>
<dbReference type="EC" id="4.1.1.96" evidence="2"/>
<dbReference type="InterPro" id="IPR005730">
    <property type="entry name" value="Nsp_de-COase"/>
</dbReference>
<evidence type="ECO:0000313" key="14">
    <source>
        <dbReference type="Proteomes" id="UP000233350"/>
    </source>
</evidence>
<dbReference type="GO" id="GO:0045312">
    <property type="term" value="P:nor-spermidine biosynthetic process"/>
    <property type="evidence" value="ECO:0007669"/>
    <property type="project" value="InterPro"/>
</dbReference>
<dbReference type="FunFam" id="3.20.20.10:FF:000012">
    <property type="entry name" value="Carboxynorspermidine/carboxyspermidine decarboxylase"/>
    <property type="match status" value="1"/>
</dbReference>
<dbReference type="EMBL" id="MBPK01000022">
    <property type="protein sequence ID" value="PKT81499.1"/>
    <property type="molecule type" value="Genomic_DNA"/>
</dbReference>
<protein>
    <recommendedName>
        <fullName evidence="3">Carboxynorspermidine/carboxyspermidine decarboxylase</fullName>
        <ecNumber evidence="2">4.1.1.96</ecNumber>
    </recommendedName>
</protein>
<dbReference type="STRING" id="556267.HWAG_00975"/>
<dbReference type="InterPro" id="IPR029066">
    <property type="entry name" value="PLP-binding_barrel"/>
</dbReference>
<name>A0A2N3PK18_9HELI</name>
<dbReference type="Gene3D" id="2.40.37.10">
    <property type="entry name" value="Lyase, Ornithine Decarboxylase, Chain A, domain 1"/>
    <property type="match status" value="1"/>
</dbReference>
<feature type="binding site" evidence="11">
    <location>
        <position position="257"/>
    </location>
    <ligand>
        <name>substrate</name>
    </ligand>
</feature>